<sequence>MSALEIYRGGKSLAILEEDEETNVGKTGITVFWCGGDTGIVYVHSNRYNDYFELELVDPEEERILHLDSTGPSIDIYTRDRSPKPTQFDILLKKI</sequence>
<organism evidence="1 2">
    <name type="scientific">Candidatus Woesebacteria bacterium RIFCSPLOWO2_01_FULL_37_19</name>
    <dbReference type="NCBI Taxonomy" id="1802514"/>
    <lineage>
        <taxon>Bacteria</taxon>
        <taxon>Candidatus Woeseibacteriota</taxon>
    </lineage>
</organism>
<name>A0A1F8B2A7_9BACT</name>
<comment type="caution">
    <text evidence="1">The sequence shown here is derived from an EMBL/GenBank/DDBJ whole genome shotgun (WGS) entry which is preliminary data.</text>
</comment>
<accession>A0A1F8B2A7</accession>
<dbReference type="STRING" id="1802514.A2955_01910"/>
<dbReference type="AlphaFoldDB" id="A0A1F8B2A7"/>
<evidence type="ECO:0000313" key="1">
    <source>
        <dbReference type="EMBL" id="OGM57605.1"/>
    </source>
</evidence>
<proteinExistence type="predicted"/>
<protein>
    <submittedName>
        <fullName evidence="1">Uncharacterized protein</fullName>
    </submittedName>
</protein>
<evidence type="ECO:0000313" key="2">
    <source>
        <dbReference type="Proteomes" id="UP000177501"/>
    </source>
</evidence>
<gene>
    <name evidence="1" type="ORF">A2955_01910</name>
</gene>
<dbReference type="EMBL" id="MGHA01000056">
    <property type="protein sequence ID" value="OGM57605.1"/>
    <property type="molecule type" value="Genomic_DNA"/>
</dbReference>
<reference evidence="1 2" key="1">
    <citation type="journal article" date="2016" name="Nat. Commun.">
        <title>Thousands of microbial genomes shed light on interconnected biogeochemical processes in an aquifer system.</title>
        <authorList>
            <person name="Anantharaman K."/>
            <person name="Brown C.T."/>
            <person name="Hug L.A."/>
            <person name="Sharon I."/>
            <person name="Castelle C.J."/>
            <person name="Probst A.J."/>
            <person name="Thomas B.C."/>
            <person name="Singh A."/>
            <person name="Wilkins M.J."/>
            <person name="Karaoz U."/>
            <person name="Brodie E.L."/>
            <person name="Williams K.H."/>
            <person name="Hubbard S.S."/>
            <person name="Banfield J.F."/>
        </authorList>
    </citation>
    <scope>NUCLEOTIDE SEQUENCE [LARGE SCALE GENOMIC DNA]</scope>
</reference>
<dbReference type="Proteomes" id="UP000177501">
    <property type="component" value="Unassembled WGS sequence"/>
</dbReference>